<name>A0A1C4H0R4_9BIFI</name>
<evidence type="ECO:0000256" key="5">
    <source>
        <dbReference type="ARBA" id="ARBA00022741"/>
    </source>
</evidence>
<evidence type="ECO:0000256" key="3">
    <source>
        <dbReference type="ARBA" id="ARBA00007800"/>
    </source>
</evidence>
<dbReference type="InterPro" id="IPR029062">
    <property type="entry name" value="Class_I_gatase-like"/>
</dbReference>
<dbReference type="NCBIfam" id="NF009475">
    <property type="entry name" value="PRK12838.1"/>
    <property type="match status" value="1"/>
</dbReference>
<dbReference type="GO" id="GO:0004359">
    <property type="term" value="F:glutaminase activity"/>
    <property type="evidence" value="ECO:0007669"/>
    <property type="project" value="RHEA"/>
</dbReference>
<dbReference type="PROSITE" id="PS51273">
    <property type="entry name" value="GATASE_TYPE_1"/>
    <property type="match status" value="1"/>
</dbReference>
<evidence type="ECO:0000256" key="7">
    <source>
        <dbReference type="ARBA" id="ARBA00022962"/>
    </source>
</evidence>
<dbReference type="Pfam" id="PF00117">
    <property type="entry name" value="GATase"/>
    <property type="match status" value="1"/>
</dbReference>
<dbReference type="PRINTS" id="PR00099">
    <property type="entry name" value="CPSGATASE"/>
</dbReference>
<feature type="binding site" evidence="11">
    <location>
        <position position="285"/>
    </location>
    <ligand>
        <name>L-glutamine</name>
        <dbReference type="ChEBI" id="CHEBI:58359"/>
    </ligand>
</feature>
<sequence>MVSQQAASTARYSVDDAVLLLEDGQIYVGEPYGALGSTFGEIIFTTAMTGYQETITDPSYDGQIVVQTFPHVGDTGINNEDPESEHIWVAGYVVREPSPNFSNWRADDSLDNGLNGNGIVGISNIDTRKLVRHLRSSGVMRAGIFSGDVLIDQSTGALLPVESLLAQVKASPTMQGARLYDQVSADEAYTIEPCGDFEGKEPLYTVVAVDLGIKGMTPHRLAERGCRVHVLPSSVKFEEIKALNPDGVFFSNGPGDPHEAEPQIEKLRQVLEAGYPFFGICFGNQLFGRALGFDTYKLKFGHHGVNQPVKDMTTGKVEITAHNHGFAVDAPIGKIVESPYDNGVFGKVFVSHIDLNDDVVEGLQCIDIPAFSVQYHPEAAAGPHDAAYLFDRFVVLMDACRKGEPVSSVLSAFESSSVSDEHVQSHVDFDKENK</sequence>
<dbReference type="GO" id="GO:0006541">
    <property type="term" value="P:glutamine metabolic process"/>
    <property type="evidence" value="ECO:0007669"/>
    <property type="project" value="InterPro"/>
</dbReference>
<evidence type="ECO:0000313" key="13">
    <source>
        <dbReference type="EMBL" id="SCC78491.1"/>
    </source>
</evidence>
<feature type="binding site" evidence="11">
    <location>
        <position position="326"/>
    </location>
    <ligand>
        <name>L-glutamine</name>
        <dbReference type="ChEBI" id="CHEBI:58359"/>
    </ligand>
</feature>
<dbReference type="OrthoDB" id="9804328at2"/>
<dbReference type="PRINTS" id="PR00096">
    <property type="entry name" value="GATASE"/>
</dbReference>
<dbReference type="InterPro" id="IPR006274">
    <property type="entry name" value="CarbamoylP_synth_ssu"/>
</dbReference>
<dbReference type="NCBIfam" id="TIGR01368">
    <property type="entry name" value="CPSaseIIsmall"/>
    <property type="match status" value="1"/>
</dbReference>
<feature type="active site" evidence="11">
    <location>
        <position position="376"/>
    </location>
</feature>
<dbReference type="InterPro" id="IPR036480">
    <property type="entry name" value="CarbP_synth_ssu_N_sf"/>
</dbReference>
<dbReference type="FunFam" id="3.50.30.20:FF:000001">
    <property type="entry name" value="Carbamoyl-phosphate synthase small chain"/>
    <property type="match status" value="1"/>
</dbReference>
<evidence type="ECO:0000256" key="1">
    <source>
        <dbReference type="ARBA" id="ARBA00004812"/>
    </source>
</evidence>
<comment type="pathway">
    <text evidence="1 11">Pyrimidine metabolism; UMP biosynthesis via de novo pathway; (S)-dihydroorotate from bicarbonate: step 1/3.</text>
</comment>
<feature type="active site" description="Nucleophile" evidence="11">
    <location>
        <position position="281"/>
    </location>
</feature>
<gene>
    <name evidence="11" type="primary">carA</name>
    <name evidence="13" type="ORF">GA0061077_0286</name>
</gene>
<dbReference type="SUPFAM" id="SSF52021">
    <property type="entry name" value="Carbamoyl phosphate synthetase, small subunit N-terminal domain"/>
    <property type="match status" value="1"/>
</dbReference>
<keyword evidence="11" id="KW-0028">Amino-acid biosynthesis</keyword>
<feature type="binding site" evidence="11">
    <location>
        <position position="59"/>
    </location>
    <ligand>
        <name>L-glutamine</name>
        <dbReference type="ChEBI" id="CHEBI:58359"/>
    </ligand>
</feature>
<evidence type="ECO:0000256" key="2">
    <source>
        <dbReference type="ARBA" id="ARBA00005077"/>
    </source>
</evidence>
<keyword evidence="6 11" id="KW-0067">ATP-binding</keyword>
<feature type="binding site" evidence="11">
    <location>
        <position position="325"/>
    </location>
    <ligand>
        <name>L-glutamine</name>
        <dbReference type="ChEBI" id="CHEBI:58359"/>
    </ligand>
</feature>
<dbReference type="CDD" id="cd01744">
    <property type="entry name" value="GATase1_CPSase"/>
    <property type="match status" value="1"/>
</dbReference>
<dbReference type="GO" id="GO:0005524">
    <property type="term" value="F:ATP binding"/>
    <property type="evidence" value="ECO:0007669"/>
    <property type="project" value="UniProtKB-UniRule"/>
</dbReference>
<dbReference type="Gene3D" id="3.40.50.880">
    <property type="match status" value="1"/>
</dbReference>
<comment type="catalytic activity">
    <reaction evidence="10 11">
        <text>L-glutamine + H2O = L-glutamate + NH4(+)</text>
        <dbReference type="Rhea" id="RHEA:15889"/>
        <dbReference type="ChEBI" id="CHEBI:15377"/>
        <dbReference type="ChEBI" id="CHEBI:28938"/>
        <dbReference type="ChEBI" id="CHEBI:29985"/>
        <dbReference type="ChEBI" id="CHEBI:58359"/>
    </reaction>
</comment>
<dbReference type="Pfam" id="PF00988">
    <property type="entry name" value="CPSase_sm_chain"/>
    <property type="match status" value="1"/>
</dbReference>
<dbReference type="Gene3D" id="3.50.30.20">
    <property type="entry name" value="Carbamoyl-phosphate synthase small subunit, N-terminal domain"/>
    <property type="match status" value="1"/>
</dbReference>
<dbReference type="HAMAP" id="MF_01209">
    <property type="entry name" value="CPSase_S_chain"/>
    <property type="match status" value="1"/>
</dbReference>
<dbReference type="EC" id="6.3.5.5" evidence="11"/>
<dbReference type="InterPro" id="IPR002474">
    <property type="entry name" value="CarbamoylP_synth_ssu_N"/>
</dbReference>
<comment type="subunit">
    <text evidence="11">Composed of two chains; the small (or glutamine) chain promotes the hydrolysis of glutamine to ammonia, which is used by the large (or ammonia) chain to synthesize carbamoyl phosphate. Tetramer of heterodimers (alpha,beta)4.</text>
</comment>
<keyword evidence="7 11" id="KW-0315">Glutamine amidotransferase</keyword>
<comment type="pathway">
    <text evidence="2 11">Amino-acid biosynthesis; L-arginine biosynthesis; carbamoyl phosphate from bicarbonate: step 1/1.</text>
</comment>
<keyword evidence="11" id="KW-0055">Arginine biosynthesis</keyword>
<dbReference type="SUPFAM" id="SSF52317">
    <property type="entry name" value="Class I glutamine amidotransferase-like"/>
    <property type="match status" value="1"/>
</dbReference>
<dbReference type="GO" id="GO:0044205">
    <property type="term" value="P:'de novo' UMP biosynthetic process"/>
    <property type="evidence" value="ECO:0007669"/>
    <property type="project" value="UniProtKB-UniRule"/>
</dbReference>
<feature type="domain" description="Carbamoyl-phosphate synthase small subunit N-terminal" evidence="12">
    <location>
        <begin position="15"/>
        <end position="145"/>
    </location>
</feature>
<dbReference type="STRING" id="1505727.GA0061077_0286"/>
<evidence type="ECO:0000259" key="12">
    <source>
        <dbReference type="SMART" id="SM01097"/>
    </source>
</evidence>
<feature type="binding site" evidence="11">
    <location>
        <position position="255"/>
    </location>
    <ligand>
        <name>L-glutamine</name>
        <dbReference type="ChEBI" id="CHEBI:58359"/>
    </ligand>
</feature>
<evidence type="ECO:0000256" key="9">
    <source>
        <dbReference type="ARBA" id="ARBA00048816"/>
    </source>
</evidence>
<organism evidence="13 14">
    <name type="scientific">Bifidobacterium commune</name>
    <dbReference type="NCBI Taxonomy" id="1505727"/>
    <lineage>
        <taxon>Bacteria</taxon>
        <taxon>Bacillati</taxon>
        <taxon>Actinomycetota</taxon>
        <taxon>Actinomycetes</taxon>
        <taxon>Bifidobacteriales</taxon>
        <taxon>Bifidobacteriaceae</taxon>
        <taxon>Bifidobacterium</taxon>
    </lineage>
</organism>
<evidence type="ECO:0000256" key="6">
    <source>
        <dbReference type="ARBA" id="ARBA00022840"/>
    </source>
</evidence>
<comment type="catalytic activity">
    <reaction evidence="9 11">
        <text>hydrogencarbonate + L-glutamine + 2 ATP + H2O = carbamoyl phosphate + L-glutamate + 2 ADP + phosphate + 2 H(+)</text>
        <dbReference type="Rhea" id="RHEA:18633"/>
        <dbReference type="ChEBI" id="CHEBI:15377"/>
        <dbReference type="ChEBI" id="CHEBI:15378"/>
        <dbReference type="ChEBI" id="CHEBI:17544"/>
        <dbReference type="ChEBI" id="CHEBI:29985"/>
        <dbReference type="ChEBI" id="CHEBI:30616"/>
        <dbReference type="ChEBI" id="CHEBI:43474"/>
        <dbReference type="ChEBI" id="CHEBI:58228"/>
        <dbReference type="ChEBI" id="CHEBI:58359"/>
        <dbReference type="ChEBI" id="CHEBI:456216"/>
        <dbReference type="EC" id="6.3.5.5"/>
    </reaction>
</comment>
<dbReference type="InterPro" id="IPR035686">
    <property type="entry name" value="CPSase_GATase1"/>
</dbReference>
<dbReference type="EMBL" id="FMBL01000001">
    <property type="protein sequence ID" value="SCC78491.1"/>
    <property type="molecule type" value="Genomic_DNA"/>
</dbReference>
<comment type="similarity">
    <text evidence="3 11">Belongs to the CarA family.</text>
</comment>
<proteinExistence type="inferred from homology"/>
<keyword evidence="8 11" id="KW-0665">Pyrimidine biosynthesis</keyword>
<dbReference type="GO" id="GO:0006526">
    <property type="term" value="P:L-arginine biosynthetic process"/>
    <property type="evidence" value="ECO:0007669"/>
    <property type="project" value="UniProtKB-UniRule"/>
</dbReference>
<evidence type="ECO:0000256" key="8">
    <source>
        <dbReference type="ARBA" id="ARBA00022975"/>
    </source>
</evidence>
<dbReference type="Proteomes" id="UP000242610">
    <property type="component" value="Unassembled WGS sequence"/>
</dbReference>
<keyword evidence="14" id="KW-1185">Reference proteome</keyword>
<dbReference type="RefSeq" id="WP_091847163.1">
    <property type="nucleotide sequence ID" value="NZ_FMBL01000001.1"/>
</dbReference>
<keyword evidence="5 11" id="KW-0547">Nucleotide-binding</keyword>
<feature type="binding site" evidence="11">
    <location>
        <position position="253"/>
    </location>
    <ligand>
        <name>L-glutamine</name>
        <dbReference type="ChEBI" id="CHEBI:58359"/>
    </ligand>
</feature>
<comment type="function">
    <text evidence="11">Small subunit of the glutamine-dependent carbamoyl phosphate synthetase (CPSase). CPSase catalyzes the formation of carbamoyl phosphate from the ammonia moiety of glutamine, carbonate, and phosphate donated by ATP, constituting the first step of 2 biosynthetic pathways, one leading to arginine and/or urea and the other to pyrimidine nucleotides. The small subunit (glutamine amidotransferase) binds and cleaves glutamine to supply the large subunit with the substrate ammonia.</text>
</comment>
<protein>
    <recommendedName>
        <fullName evidence="11">Carbamoyl phosphate synthase small chain</fullName>
        <ecNumber evidence="11">6.3.5.5</ecNumber>
    </recommendedName>
    <alternativeName>
        <fullName evidence="11">Carbamoyl phosphate synthetase glutamine chain</fullName>
    </alternativeName>
</protein>
<dbReference type="PANTHER" id="PTHR43418:SF7">
    <property type="entry name" value="CARBAMOYL-PHOSPHATE SYNTHASE SMALL CHAIN"/>
    <property type="match status" value="1"/>
</dbReference>
<dbReference type="InterPro" id="IPR017926">
    <property type="entry name" value="GATASE"/>
</dbReference>
<dbReference type="UniPathway" id="UPA00068">
    <property type="reaction ID" value="UER00171"/>
</dbReference>
<dbReference type="AlphaFoldDB" id="A0A1C4H0R4"/>
<reference evidence="14" key="1">
    <citation type="submission" date="2016-08" db="EMBL/GenBank/DDBJ databases">
        <authorList>
            <person name="Varghese N."/>
            <person name="Submissions Spin"/>
        </authorList>
    </citation>
    <scope>NUCLEOTIDE SEQUENCE [LARGE SCALE GENOMIC DNA]</scope>
    <source>
        <strain evidence="14">R-52791</strain>
    </source>
</reference>
<dbReference type="GO" id="GO:0006207">
    <property type="term" value="P:'de novo' pyrimidine nucleobase biosynthetic process"/>
    <property type="evidence" value="ECO:0007669"/>
    <property type="project" value="InterPro"/>
</dbReference>
<evidence type="ECO:0000256" key="4">
    <source>
        <dbReference type="ARBA" id="ARBA00022598"/>
    </source>
</evidence>
<dbReference type="SMART" id="SM01097">
    <property type="entry name" value="CPSase_sm_chain"/>
    <property type="match status" value="1"/>
</dbReference>
<accession>A0A1C4H0R4</accession>
<feature type="region of interest" description="CPSase" evidence="11">
    <location>
        <begin position="1"/>
        <end position="204"/>
    </location>
</feature>
<feature type="active site" evidence="11">
    <location>
        <position position="378"/>
    </location>
</feature>
<dbReference type="InterPro" id="IPR050472">
    <property type="entry name" value="Anth_synth/Amidotransfase"/>
</dbReference>
<keyword evidence="4 11" id="KW-0436">Ligase</keyword>
<dbReference type="PANTHER" id="PTHR43418">
    <property type="entry name" value="MULTIFUNCTIONAL TRYPTOPHAN BIOSYNTHESIS PROTEIN-RELATED"/>
    <property type="match status" value="1"/>
</dbReference>
<dbReference type="GO" id="GO:0004088">
    <property type="term" value="F:carbamoyl-phosphate synthase (glutamine-hydrolyzing) activity"/>
    <property type="evidence" value="ECO:0007669"/>
    <property type="project" value="UniProtKB-UniRule"/>
</dbReference>
<evidence type="ECO:0000256" key="11">
    <source>
        <dbReference type="HAMAP-Rule" id="MF_01209"/>
    </source>
</evidence>
<dbReference type="UniPathway" id="UPA00070">
    <property type="reaction ID" value="UER00115"/>
</dbReference>
<evidence type="ECO:0000313" key="14">
    <source>
        <dbReference type="Proteomes" id="UP000242610"/>
    </source>
</evidence>
<feature type="binding site" evidence="11">
    <location>
        <position position="323"/>
    </location>
    <ligand>
        <name>L-glutamine</name>
        <dbReference type="ChEBI" id="CHEBI:58359"/>
    </ligand>
</feature>
<evidence type="ECO:0000256" key="10">
    <source>
        <dbReference type="ARBA" id="ARBA00049285"/>
    </source>
</evidence>
<feature type="binding site" evidence="11">
    <location>
        <position position="282"/>
    </location>
    <ligand>
        <name>L-glutamine</name>
        <dbReference type="ChEBI" id="CHEBI:58359"/>
    </ligand>
</feature>